<organism evidence="2">
    <name type="scientific">Setaria italica</name>
    <name type="common">Foxtail millet</name>
    <name type="synonym">Panicum italicum</name>
    <dbReference type="NCBI Taxonomy" id="4555"/>
    <lineage>
        <taxon>Eukaryota</taxon>
        <taxon>Viridiplantae</taxon>
        <taxon>Streptophyta</taxon>
        <taxon>Embryophyta</taxon>
        <taxon>Tracheophyta</taxon>
        <taxon>Spermatophyta</taxon>
        <taxon>Magnoliopsida</taxon>
        <taxon>Liliopsida</taxon>
        <taxon>Poales</taxon>
        <taxon>Poaceae</taxon>
        <taxon>PACMAD clade</taxon>
        <taxon>Panicoideae</taxon>
        <taxon>Panicodae</taxon>
        <taxon>Paniceae</taxon>
        <taxon>Cenchrinae</taxon>
        <taxon>Setaria</taxon>
    </lineage>
</organism>
<evidence type="ECO:0000259" key="1">
    <source>
        <dbReference type="Pfam" id="PF25372"/>
    </source>
</evidence>
<feature type="domain" description="F-box/LRR-repeat protein 15-like leucin rich repeat" evidence="1">
    <location>
        <begin position="125"/>
        <end position="254"/>
    </location>
</feature>
<evidence type="ECO:0000313" key="2">
    <source>
        <dbReference type="EMBL" id="RCV39399.1"/>
    </source>
</evidence>
<dbReference type="InterPro" id="IPR057207">
    <property type="entry name" value="FBXL15_LRR"/>
</dbReference>
<accession>A0A368SAD9</accession>
<dbReference type="Pfam" id="PF25372">
    <property type="entry name" value="DUF7885"/>
    <property type="match status" value="2"/>
</dbReference>
<dbReference type="FunFam" id="3.80.10.10:FF:000276">
    <property type="entry name" value="F-box/LRR-repeat protein 3"/>
    <property type="match status" value="1"/>
</dbReference>
<dbReference type="FunFam" id="3.80.10.10:FF:000518">
    <property type="entry name" value="F-box family protein"/>
    <property type="match status" value="1"/>
</dbReference>
<sequence length="659" mass="71041">MSHDDPGSSSAGAGAGVDALSLDLLAHALAGVRDPRDRKSCRLASRAFARAEAASRRSARPLRREVLPRVLRAFPALAALDLSACAGLDDASLAAALPPGAGAEMGVRRVRLARASGVGWRGLEAMVAACPRLEAVDLSHCVAAGDREMAALAAAAGLRELVMDKCLGVTDVGLAKVAVGCPGLEKLSVKWCREISDIGIELLAKKCPELRSVDISYLKVSNESLRSLSTLEKLEDITMVCCLFIDDDGLQMLSAGNSLKSIDVSRCPHVTSEGLASLIVSQRFIQKINAGHSLHEIETCFLSKLSTICETLTVLRLDGLEIFASNLQSIGDSCKNLVEIGLSKCNGITDDGIASLVVNCSYLRTIDVTCCHLLTNDALAVIAENCTMVEALRLESCPFINEKGLERIGTLCSHLKEIDLTDCRIDDEALRHLANCSELQILKLGLCSSISDKGLVYIGSNCGKLVELDLYRCSAITDEGLAALAHGCKKIRMLNLRYCTQITDTGLKHLSALEELTHLEMRCLVRITGIGITSIAIGCTSLVELDLKRCYSVDDAGLWALSRYSQNLRQLTISYCQITGLGLCHLLGSLRCLQDVKMVHLSWVSIEGFEMALRASCGRLKKLKLLGGLQSVLSPELLQMLQACGCRIRWVDKRLVYKG</sequence>
<dbReference type="EMBL" id="CM003535">
    <property type="protein sequence ID" value="RCV39399.1"/>
    <property type="molecule type" value="Genomic_DNA"/>
</dbReference>
<protein>
    <recommendedName>
        <fullName evidence="1">F-box/LRR-repeat protein 15-like leucin rich repeat domain-containing protein</fullName>
    </recommendedName>
</protein>
<dbReference type="OrthoDB" id="423607at2759"/>
<reference evidence="2" key="2">
    <citation type="submission" date="2015-07" db="EMBL/GenBank/DDBJ databases">
        <authorList>
            <person name="Noorani M."/>
        </authorList>
    </citation>
    <scope>NUCLEOTIDE SEQUENCE</scope>
    <source>
        <strain evidence="2">Yugu1</strain>
    </source>
</reference>
<dbReference type="InterPro" id="IPR006553">
    <property type="entry name" value="Leu-rich_rpt_Cys-con_subtyp"/>
</dbReference>
<reference evidence="2" key="1">
    <citation type="journal article" date="2012" name="Nat. Biotechnol.">
        <title>Reference genome sequence of the model plant Setaria.</title>
        <authorList>
            <person name="Bennetzen J.L."/>
            <person name="Schmutz J."/>
            <person name="Wang H."/>
            <person name="Percifield R."/>
            <person name="Hawkins J."/>
            <person name="Pontaroli A.C."/>
            <person name="Estep M."/>
            <person name="Feng L."/>
            <person name="Vaughn J.N."/>
            <person name="Grimwood J."/>
            <person name="Jenkins J."/>
            <person name="Barry K."/>
            <person name="Lindquist E."/>
            <person name="Hellsten U."/>
            <person name="Deshpande S."/>
            <person name="Wang X."/>
            <person name="Wu X."/>
            <person name="Mitros T."/>
            <person name="Triplett J."/>
            <person name="Yang X."/>
            <person name="Ye C.Y."/>
            <person name="Mauro-Herrera M."/>
            <person name="Wang L."/>
            <person name="Li P."/>
            <person name="Sharma M."/>
            <person name="Sharma R."/>
            <person name="Ronald P.C."/>
            <person name="Panaud O."/>
            <person name="Kellogg E.A."/>
            <person name="Brutnell T.P."/>
            <person name="Doust A.N."/>
            <person name="Tuskan G.A."/>
            <person name="Rokhsar D."/>
            <person name="Devos K.M."/>
        </authorList>
    </citation>
    <scope>NUCLEOTIDE SEQUENCE [LARGE SCALE GENOMIC DNA]</scope>
    <source>
        <strain evidence="2">Yugu1</strain>
    </source>
</reference>
<feature type="domain" description="F-box/LRR-repeat protein 15-like leucin rich repeat" evidence="1">
    <location>
        <begin position="414"/>
        <end position="587"/>
    </location>
</feature>
<dbReference type="AlphaFoldDB" id="A0A368SAD9"/>
<dbReference type="STRING" id="4555.A0A368SAD9"/>
<dbReference type="KEGG" id="sita:101762946"/>
<dbReference type="PANTHER" id="PTHR13318:SF85">
    <property type="entry name" value="F-BOX FAMILY PROTEIN"/>
    <property type="match status" value="1"/>
</dbReference>
<gene>
    <name evidence="2" type="ORF">SETIT_8G221400v2</name>
</gene>
<dbReference type="SMART" id="SM00367">
    <property type="entry name" value="LRR_CC"/>
    <property type="match status" value="16"/>
</dbReference>
<dbReference type="PANTHER" id="PTHR13318">
    <property type="entry name" value="PARTNER OF PAIRED, ISOFORM B-RELATED"/>
    <property type="match status" value="1"/>
</dbReference>
<dbReference type="SUPFAM" id="SSF52047">
    <property type="entry name" value="RNI-like"/>
    <property type="match status" value="2"/>
</dbReference>
<proteinExistence type="predicted"/>
<dbReference type="InterPro" id="IPR032675">
    <property type="entry name" value="LRR_dom_sf"/>
</dbReference>
<name>A0A368SAD9_SETIT</name>
<dbReference type="Gene3D" id="3.80.10.10">
    <property type="entry name" value="Ribonuclease Inhibitor"/>
    <property type="match status" value="3"/>
</dbReference>